<dbReference type="OrthoDB" id="365981at2759"/>
<dbReference type="PANTHER" id="PTHR12705">
    <property type="entry name" value="ORIGIN RECOGNITION COMPLEX SUBUNIT 5"/>
    <property type="match status" value="1"/>
</dbReference>
<evidence type="ECO:0000259" key="1">
    <source>
        <dbReference type="Pfam" id="PF14630"/>
    </source>
</evidence>
<dbReference type="Proteomes" id="UP000070444">
    <property type="component" value="Unassembled WGS sequence"/>
</dbReference>
<organism evidence="2 3">
    <name type="scientific">Conidiobolus coronatus (strain ATCC 28846 / CBS 209.66 / NRRL 28638)</name>
    <name type="common">Delacroixia coronata</name>
    <dbReference type="NCBI Taxonomy" id="796925"/>
    <lineage>
        <taxon>Eukaryota</taxon>
        <taxon>Fungi</taxon>
        <taxon>Fungi incertae sedis</taxon>
        <taxon>Zoopagomycota</taxon>
        <taxon>Entomophthoromycotina</taxon>
        <taxon>Entomophthoromycetes</taxon>
        <taxon>Entomophthorales</taxon>
        <taxon>Ancylistaceae</taxon>
        <taxon>Conidiobolus</taxon>
    </lineage>
</organism>
<dbReference type="AlphaFoldDB" id="A0A137NUM3"/>
<feature type="domain" description="Origin recognition complex subunit 5 C-terminal" evidence="1">
    <location>
        <begin position="137"/>
        <end position="269"/>
    </location>
</feature>
<dbReference type="Pfam" id="PF14630">
    <property type="entry name" value="ORC5_C"/>
    <property type="match status" value="1"/>
</dbReference>
<dbReference type="GO" id="GO:0005664">
    <property type="term" value="C:nuclear origin of replication recognition complex"/>
    <property type="evidence" value="ECO:0007669"/>
    <property type="project" value="TreeGrafter"/>
</dbReference>
<reference evidence="2 3" key="1">
    <citation type="journal article" date="2015" name="Genome Biol. Evol.">
        <title>Phylogenomic analyses indicate that early fungi evolved digesting cell walls of algal ancestors of land plants.</title>
        <authorList>
            <person name="Chang Y."/>
            <person name="Wang S."/>
            <person name="Sekimoto S."/>
            <person name="Aerts A.L."/>
            <person name="Choi C."/>
            <person name="Clum A."/>
            <person name="LaButti K.M."/>
            <person name="Lindquist E.A."/>
            <person name="Yee Ngan C."/>
            <person name="Ohm R.A."/>
            <person name="Salamov A.A."/>
            <person name="Grigoriev I.V."/>
            <person name="Spatafora J.W."/>
            <person name="Berbee M.L."/>
        </authorList>
    </citation>
    <scope>NUCLEOTIDE SEQUENCE [LARGE SCALE GENOMIC DNA]</scope>
    <source>
        <strain evidence="2 3">NRRL 28638</strain>
    </source>
</reference>
<evidence type="ECO:0000313" key="3">
    <source>
        <dbReference type="Proteomes" id="UP000070444"/>
    </source>
</evidence>
<dbReference type="STRING" id="796925.A0A137NUM3"/>
<dbReference type="GO" id="GO:0003688">
    <property type="term" value="F:DNA replication origin binding"/>
    <property type="evidence" value="ECO:0007669"/>
    <property type="project" value="TreeGrafter"/>
</dbReference>
<accession>A0A137NUM3</accession>
<evidence type="ECO:0000313" key="2">
    <source>
        <dbReference type="EMBL" id="KXN66515.1"/>
    </source>
</evidence>
<proteinExistence type="predicted"/>
<dbReference type="EMBL" id="KQ964716">
    <property type="protein sequence ID" value="KXN66515.1"/>
    <property type="molecule type" value="Genomic_DNA"/>
</dbReference>
<sequence length="273" mass="31427">MNPQPTPELTLRYTQFNNQYLIPIVYQNSKNLKIINELSLRLIMKLNEGTGIINLQKVKLILGKLDLFEMKVEESWIPKQDGNEDEGEDNDEDSINQYNTKIIEQRGDNWIDEIIPLSSSIDQEYKIVNESNQTINIPTITKLVLMCSYIASYNKSKFDSKLFITQAGGKAKKRGRKPSKDHKVKQISQSLLGPKPFTLIRLNIIFENLKSQIDQNLPHSNILTELNKLREMKLISARGQGQVKWQCEISFGYAEALFNEVGLNINHYLIIED</sequence>
<dbReference type="InterPro" id="IPR047088">
    <property type="entry name" value="ORC5_C"/>
</dbReference>
<dbReference type="PANTHER" id="PTHR12705:SF0">
    <property type="entry name" value="ORIGIN RECOGNITION COMPLEX SUBUNIT 5"/>
    <property type="match status" value="1"/>
</dbReference>
<gene>
    <name evidence="2" type="ORF">CONCODRAFT_73639</name>
</gene>
<name>A0A137NUM3_CONC2</name>
<dbReference type="GO" id="GO:0006270">
    <property type="term" value="P:DNA replication initiation"/>
    <property type="evidence" value="ECO:0007669"/>
    <property type="project" value="TreeGrafter"/>
</dbReference>
<dbReference type="InterPro" id="IPR020796">
    <property type="entry name" value="ORC5"/>
</dbReference>
<protein>
    <recommendedName>
        <fullName evidence="1">Origin recognition complex subunit 5 C-terminal domain-containing protein</fullName>
    </recommendedName>
</protein>
<keyword evidence="3" id="KW-1185">Reference proteome</keyword>